<dbReference type="Pfam" id="PF02738">
    <property type="entry name" value="MoCoBD_1"/>
    <property type="match status" value="1"/>
</dbReference>
<sequence length="728" mass="77761">MNKHVSPRMNRRAFVIGSATLGAGLAIGLDLPFGGPAVVRAADGSPEIGAWVVVRPDDTVVIRIARSEMGQGSLTGLAQLVAEELECDWTKVTTEYPTPGQSVARKRVWGDFSTGGSRGIRSSQDYVRKGGATARVMLIQAAAEAWKVPVSECTAANSVITHTPSGRTTTYGKVAEAAAKLTPPADVKLKDPKDWKLIGKGVKRLDTVDKTNGAMIYGVDVKLPGMLNAAIKDCPVFGGKLKSFDEAKIAGMKGVKKVVKVGDTAVAVVADTWWHAKTALDALPVVWDEGDNAKVSSESIAKWLAEGLNNDQPAYVGNKNGDAKAAIASAAKKVEAVYSYPYQNHATMEPMNATALYTADKCEVWCGTQNGEAAFAAVLEASGLPADKCDVHKVMPGGGFGRRGQTDYVRQAVIIAKEMPGTPVKLLWSREEDMAHGRYHPITQCKMTGAFDADNNLVALHYRLSGQSILFSLRPEALQNGMDPAAFQGVAQSGEAAFGYSVPNLLVEHAMRNPHVPPGFWRGVNVNHNAIYMECFMDELAQAAGQDPLEFRRKLMGSHPKHLAVLNAVAEKIGWSTPAPQGVYRGIAQVMGYGSYVAGAAEISVTDGNKIKVLRIVASTDPGYVVNPAQVERQIAGSFVYGLSALFYGGCTVKDGKIEQTNFDTYNSMRINEMPKVESVMVPSGGFWGGVGEPTIGVAAPAVLNAYFAATGKRIRSVPLRDQNITFA</sequence>
<dbReference type="AlphaFoldDB" id="A0A6G8ZYM7"/>
<dbReference type="PIRSF" id="PIRSF036389">
    <property type="entry name" value="IOR_B"/>
    <property type="match status" value="1"/>
</dbReference>
<name>A0A6G8ZYM7_9BRAD</name>
<dbReference type="Proteomes" id="UP000500895">
    <property type="component" value="Chromosome"/>
</dbReference>
<dbReference type="InterPro" id="IPR000674">
    <property type="entry name" value="Ald_Oxase/Xan_DH_a/b"/>
</dbReference>
<dbReference type="PROSITE" id="PS51318">
    <property type="entry name" value="TAT"/>
    <property type="match status" value="1"/>
</dbReference>
<dbReference type="SUPFAM" id="SSF56003">
    <property type="entry name" value="Molybdenum cofactor-binding domain"/>
    <property type="match status" value="2"/>
</dbReference>
<dbReference type="Gene3D" id="3.90.1170.50">
    <property type="entry name" value="Aldehyde oxidase/xanthine dehydrogenase, a/b hammerhead"/>
    <property type="match status" value="1"/>
</dbReference>
<dbReference type="InterPro" id="IPR052516">
    <property type="entry name" value="N-heterocyclic_Hydroxylase"/>
</dbReference>
<dbReference type="InterPro" id="IPR006311">
    <property type="entry name" value="TAT_signal"/>
</dbReference>
<dbReference type="InterPro" id="IPR037165">
    <property type="entry name" value="AldOxase/xan_DH_Mopterin-bd_sf"/>
</dbReference>
<dbReference type="Gene3D" id="3.30.365.10">
    <property type="entry name" value="Aldehyde oxidase/xanthine dehydrogenase, molybdopterin binding domain"/>
    <property type="match status" value="4"/>
</dbReference>
<dbReference type="SMART" id="SM01008">
    <property type="entry name" value="Ald_Xan_dh_C"/>
    <property type="match status" value="1"/>
</dbReference>
<dbReference type="InterPro" id="IPR008274">
    <property type="entry name" value="AldOxase/xan_DH_MoCoBD1"/>
</dbReference>
<evidence type="ECO:0000313" key="2">
    <source>
        <dbReference type="EMBL" id="QIP05135.1"/>
    </source>
</evidence>
<evidence type="ECO:0000259" key="1">
    <source>
        <dbReference type="SMART" id="SM01008"/>
    </source>
</evidence>
<dbReference type="Pfam" id="PF20256">
    <property type="entry name" value="MoCoBD_2"/>
    <property type="match status" value="2"/>
</dbReference>
<gene>
    <name evidence="2" type="ORF">HAV00_02195</name>
</gene>
<proteinExistence type="predicted"/>
<dbReference type="PANTHER" id="PTHR47495">
    <property type="entry name" value="ALDEHYDE DEHYDROGENASE"/>
    <property type="match status" value="1"/>
</dbReference>
<feature type="domain" description="Aldehyde oxidase/xanthine dehydrogenase a/b hammerhead" evidence="1">
    <location>
        <begin position="212"/>
        <end position="291"/>
    </location>
</feature>
<dbReference type="GO" id="GO:0016491">
    <property type="term" value="F:oxidoreductase activity"/>
    <property type="evidence" value="ECO:0007669"/>
    <property type="project" value="InterPro"/>
</dbReference>
<dbReference type="PANTHER" id="PTHR47495:SF2">
    <property type="entry name" value="ALDEHYDE DEHYDROGENASE"/>
    <property type="match status" value="1"/>
</dbReference>
<organism evidence="2 3">
    <name type="scientific">Bradyrhizobium symbiodeficiens</name>
    <dbReference type="NCBI Taxonomy" id="1404367"/>
    <lineage>
        <taxon>Bacteria</taxon>
        <taxon>Pseudomonadati</taxon>
        <taxon>Pseudomonadota</taxon>
        <taxon>Alphaproteobacteria</taxon>
        <taxon>Hyphomicrobiales</taxon>
        <taxon>Nitrobacteraceae</taxon>
        <taxon>Bradyrhizobium</taxon>
    </lineage>
</organism>
<dbReference type="InterPro" id="IPR046867">
    <property type="entry name" value="AldOxase/xan_DH_MoCoBD2"/>
</dbReference>
<accession>A0A6G8ZYM7</accession>
<dbReference type="RefSeq" id="WP_166466595.1">
    <property type="nucleotide sequence ID" value="NZ_CP050066.2"/>
</dbReference>
<evidence type="ECO:0000313" key="3">
    <source>
        <dbReference type="Proteomes" id="UP000500895"/>
    </source>
</evidence>
<protein>
    <submittedName>
        <fullName evidence="2">Molybdopterin cofactor-binding domain-containing protein</fullName>
    </submittedName>
</protein>
<dbReference type="InterPro" id="IPR012368">
    <property type="entry name" value="OxRdtase_Mopterin-bd_su_IorB"/>
</dbReference>
<dbReference type="EMBL" id="CP050066">
    <property type="protein sequence ID" value="QIP05135.1"/>
    <property type="molecule type" value="Genomic_DNA"/>
</dbReference>
<reference evidence="2 3" key="1">
    <citation type="journal article" date="2020" name="Int. J. Syst. Evol. Microbiol.">
        <title>Description and complete genome sequences of Bradyrhizobium symbiodeficiens sp. nov., a non-symbiotic bacterium associated with legumes native to Canada.</title>
        <authorList>
            <person name="Bromfield E.S.P."/>
            <person name="Cloutier S."/>
            <person name="Nguyen H.D.T."/>
        </authorList>
    </citation>
    <scope>NUCLEOTIDE SEQUENCE [LARGE SCALE GENOMIC DNA]</scope>
    <source>
        <strain evidence="2 3">101S1MB</strain>
    </source>
</reference>